<evidence type="ECO:0000313" key="2">
    <source>
        <dbReference type="Proteomes" id="UP000013520"/>
    </source>
</evidence>
<dbReference type="InterPro" id="IPR004622">
    <property type="entry name" value="DNA_pol_HolB"/>
</dbReference>
<dbReference type="PANTHER" id="PTHR11669">
    <property type="entry name" value="REPLICATION FACTOR C / DNA POLYMERASE III GAMMA-TAU SUBUNIT"/>
    <property type="match status" value="1"/>
</dbReference>
<dbReference type="SUPFAM" id="SSF52540">
    <property type="entry name" value="P-loop containing nucleoside triphosphate hydrolases"/>
    <property type="match status" value="1"/>
</dbReference>
<dbReference type="HOGENOM" id="CLU_006229_4_5_9"/>
<name>R4KDC8_9FIRM</name>
<keyword evidence="2" id="KW-1185">Reference proteome</keyword>
<dbReference type="PANTHER" id="PTHR11669:SF8">
    <property type="entry name" value="DNA POLYMERASE III SUBUNIT DELTA"/>
    <property type="match status" value="1"/>
</dbReference>
<dbReference type="Pfam" id="PF13177">
    <property type="entry name" value="DNA_pol3_delta2"/>
    <property type="match status" value="1"/>
</dbReference>
<protein>
    <submittedName>
        <fullName evidence="1">DNA polymerase III, delta'' subunit</fullName>
    </submittedName>
</protein>
<reference evidence="1 2" key="1">
    <citation type="submission" date="2012-01" db="EMBL/GenBank/DDBJ databases">
        <title>Complete sequence of Desulfotomaculum gibsoniae DSM 7213.</title>
        <authorList>
            <consortium name="US DOE Joint Genome Institute"/>
            <person name="Lucas S."/>
            <person name="Han J."/>
            <person name="Lapidus A."/>
            <person name="Cheng J.-F."/>
            <person name="Goodwin L."/>
            <person name="Pitluck S."/>
            <person name="Peters L."/>
            <person name="Ovchinnikova G."/>
            <person name="Teshima H."/>
            <person name="Detter J.C."/>
            <person name="Han C."/>
            <person name="Tapia R."/>
            <person name="Land M."/>
            <person name="Hauser L."/>
            <person name="Kyrpides N."/>
            <person name="Ivanova N."/>
            <person name="Pagani I."/>
            <person name="Parshina S."/>
            <person name="Plugge C."/>
            <person name="Muyzer G."/>
            <person name="Kuever J."/>
            <person name="Ivanova A."/>
            <person name="Nazina T."/>
            <person name="Klenk H.-P."/>
            <person name="Brambilla E."/>
            <person name="Spring S."/>
            <person name="Stams A.F."/>
            <person name="Woyke T."/>
        </authorList>
    </citation>
    <scope>NUCLEOTIDE SEQUENCE [LARGE SCALE GENOMIC DNA]</scope>
    <source>
        <strain evidence="1 2">DSM 7213</strain>
    </source>
</reference>
<accession>R4KDC8</accession>
<dbReference type="InterPro" id="IPR050238">
    <property type="entry name" value="DNA_Rep/Repair_Clamp_Loader"/>
</dbReference>
<dbReference type="AlphaFoldDB" id="R4KDC8"/>
<dbReference type="InterPro" id="IPR027417">
    <property type="entry name" value="P-loop_NTPase"/>
</dbReference>
<dbReference type="EMBL" id="CP003273">
    <property type="protein sequence ID" value="AGK99706.1"/>
    <property type="molecule type" value="Genomic_DNA"/>
</dbReference>
<dbReference type="eggNOG" id="COG2812">
    <property type="taxonomic scope" value="Bacteria"/>
</dbReference>
<organism evidence="1 2">
    <name type="scientific">Desulfoscipio gibsoniae DSM 7213</name>
    <dbReference type="NCBI Taxonomy" id="767817"/>
    <lineage>
        <taxon>Bacteria</taxon>
        <taxon>Bacillati</taxon>
        <taxon>Bacillota</taxon>
        <taxon>Clostridia</taxon>
        <taxon>Eubacteriales</taxon>
        <taxon>Desulfallaceae</taxon>
        <taxon>Desulfoscipio</taxon>
    </lineage>
</organism>
<sequence length="331" mass="35793">MPVLRDVVGHEQVKKRLKNALTGRVNHAYLFGGPPGVGKKTAGLAFARALLCQRGKGDACGECDDCTISERGVHPDLHIIRPEGASIKIHQLRAMQDGAAFTAFGTGRQVFLVEQAEKMSLAAANCFLKILEEPPSGVVFILITDDLSGMLPTVMSRCQQYRFGFLSGEEVLQVLANTGTDAGYDDDSARVAATLCGGCPGRALAMLNGSDKRGAMLELLMRVVRERPGSVFAPVEELAERENLAGFINYVILFFRDVLIWQITGSTELVINVDRHSYIVELAGAYAKPEVMDILVTAEKASGRLASNVNQRLVLDSLLFKIAGLGDNDRG</sequence>
<dbReference type="Gene3D" id="1.20.272.10">
    <property type="match status" value="1"/>
</dbReference>
<dbReference type="RefSeq" id="WP_006523166.1">
    <property type="nucleotide sequence ID" value="NC_021184.1"/>
</dbReference>
<dbReference type="GO" id="GO:0006261">
    <property type="term" value="P:DNA-templated DNA replication"/>
    <property type="evidence" value="ECO:0007669"/>
    <property type="project" value="TreeGrafter"/>
</dbReference>
<proteinExistence type="predicted"/>
<dbReference type="GO" id="GO:0008408">
    <property type="term" value="F:3'-5' exonuclease activity"/>
    <property type="evidence" value="ECO:0007669"/>
    <property type="project" value="InterPro"/>
</dbReference>
<dbReference type="NCBIfam" id="TIGR00678">
    <property type="entry name" value="holB"/>
    <property type="match status" value="1"/>
</dbReference>
<dbReference type="OrthoDB" id="9810148at2"/>
<gene>
    <name evidence="1" type="ORF">Desgi_0092</name>
</gene>
<dbReference type="KEGG" id="dgi:Desgi_0092"/>
<dbReference type="GO" id="GO:0003887">
    <property type="term" value="F:DNA-directed DNA polymerase activity"/>
    <property type="evidence" value="ECO:0007669"/>
    <property type="project" value="InterPro"/>
</dbReference>
<dbReference type="STRING" id="767817.Desgi_0092"/>
<dbReference type="Gene3D" id="3.40.50.300">
    <property type="entry name" value="P-loop containing nucleotide triphosphate hydrolases"/>
    <property type="match status" value="1"/>
</dbReference>
<dbReference type="Proteomes" id="UP000013520">
    <property type="component" value="Chromosome"/>
</dbReference>
<evidence type="ECO:0000313" key="1">
    <source>
        <dbReference type="EMBL" id="AGK99706.1"/>
    </source>
</evidence>